<dbReference type="Proteomes" id="UP000018721">
    <property type="component" value="Unassembled WGS sequence"/>
</dbReference>
<reference evidence="2 3" key="1">
    <citation type="submission" date="2013-11" db="EMBL/GenBank/DDBJ databases">
        <title>The Genome Sequence of Phytophthora parasitica P1569.</title>
        <authorList>
            <consortium name="The Broad Institute Genomics Platform"/>
            <person name="Russ C."/>
            <person name="Tyler B."/>
            <person name="Panabieres F."/>
            <person name="Shan W."/>
            <person name="Tripathy S."/>
            <person name="Grunwald N."/>
            <person name="Machado M."/>
            <person name="Johnson C.S."/>
            <person name="Arredondo F."/>
            <person name="Hong C."/>
            <person name="Coffey M."/>
            <person name="Young S.K."/>
            <person name="Zeng Q."/>
            <person name="Gargeya S."/>
            <person name="Fitzgerald M."/>
            <person name="Abouelleil A."/>
            <person name="Alvarado L."/>
            <person name="Chapman S.B."/>
            <person name="Gainer-Dewar J."/>
            <person name="Goldberg J."/>
            <person name="Griggs A."/>
            <person name="Gujja S."/>
            <person name="Hansen M."/>
            <person name="Howarth C."/>
            <person name="Imamovic A."/>
            <person name="Ireland A."/>
            <person name="Larimer J."/>
            <person name="McCowan C."/>
            <person name="Murphy C."/>
            <person name="Pearson M."/>
            <person name="Poon T.W."/>
            <person name="Priest M."/>
            <person name="Roberts A."/>
            <person name="Saif S."/>
            <person name="Shea T."/>
            <person name="Sykes S."/>
            <person name="Wortman J."/>
            <person name="Nusbaum C."/>
            <person name="Birren B."/>
        </authorList>
    </citation>
    <scope>NUCLEOTIDE SEQUENCE [LARGE SCALE GENOMIC DNA]</scope>
    <source>
        <strain evidence="2 3">P1569</strain>
    </source>
</reference>
<dbReference type="HOGENOM" id="CLU_2282985_0_0_1"/>
<evidence type="ECO:0000256" key="1">
    <source>
        <dbReference type="SAM" id="Phobius"/>
    </source>
</evidence>
<proteinExistence type="predicted"/>
<evidence type="ECO:0000313" key="3">
    <source>
        <dbReference type="Proteomes" id="UP000018721"/>
    </source>
</evidence>
<feature type="transmembrane region" description="Helical" evidence="1">
    <location>
        <begin position="12"/>
        <end position="31"/>
    </location>
</feature>
<comment type="caution">
    <text evidence="2">The sequence shown here is derived from an EMBL/GenBank/DDBJ whole genome shotgun (WGS) entry which is preliminary data.</text>
</comment>
<keyword evidence="3" id="KW-1185">Reference proteome</keyword>
<name>V9F8Z1_PHYNI</name>
<dbReference type="AlphaFoldDB" id="V9F8Z1"/>
<dbReference type="EMBL" id="ANIZ01001380">
    <property type="protein sequence ID" value="ETI47920.1"/>
    <property type="molecule type" value="Genomic_DNA"/>
</dbReference>
<keyword evidence="1" id="KW-0812">Transmembrane</keyword>
<protein>
    <submittedName>
        <fullName evidence="2">Uncharacterized protein</fullName>
    </submittedName>
</protein>
<keyword evidence="1" id="KW-0472">Membrane</keyword>
<gene>
    <name evidence="2" type="ORF">F443_07950</name>
</gene>
<keyword evidence="1" id="KW-1133">Transmembrane helix</keyword>
<accession>V9F8Z1</accession>
<organism evidence="2 3">
    <name type="scientific">Phytophthora nicotianae P1569</name>
    <dbReference type="NCBI Taxonomy" id="1317065"/>
    <lineage>
        <taxon>Eukaryota</taxon>
        <taxon>Sar</taxon>
        <taxon>Stramenopiles</taxon>
        <taxon>Oomycota</taxon>
        <taxon>Peronosporomycetes</taxon>
        <taxon>Peronosporales</taxon>
        <taxon>Peronosporaceae</taxon>
        <taxon>Phytophthora</taxon>
    </lineage>
</organism>
<sequence length="102" mass="11406">MKNNVFPRKHPLGLVFVALTVGTIIFVSGSIHRSHKACRDFPECTIHAYRWWLSSTNDSTYNCPCRVLIDMDVSPANFSVWIDPPNVTTKVSKLAASGDLEI</sequence>
<evidence type="ECO:0000313" key="2">
    <source>
        <dbReference type="EMBL" id="ETI47920.1"/>
    </source>
</evidence>